<protein>
    <submittedName>
        <fullName evidence="2">Uncharacterized protein</fullName>
    </submittedName>
</protein>
<keyword evidence="1" id="KW-1185">Reference proteome</keyword>
<dbReference type="Proteomes" id="UP000887565">
    <property type="component" value="Unplaced"/>
</dbReference>
<accession>A0A915HL14</accession>
<dbReference type="AlphaFoldDB" id="A0A915HL14"/>
<name>A0A915HL14_ROMCU</name>
<evidence type="ECO:0000313" key="2">
    <source>
        <dbReference type="WBParaSite" id="nRc.2.0.1.t02231-RA"/>
    </source>
</evidence>
<organism evidence="1 2">
    <name type="scientific">Romanomermis culicivorax</name>
    <name type="common">Nematode worm</name>
    <dbReference type="NCBI Taxonomy" id="13658"/>
    <lineage>
        <taxon>Eukaryota</taxon>
        <taxon>Metazoa</taxon>
        <taxon>Ecdysozoa</taxon>
        <taxon>Nematoda</taxon>
        <taxon>Enoplea</taxon>
        <taxon>Dorylaimia</taxon>
        <taxon>Mermithida</taxon>
        <taxon>Mermithoidea</taxon>
        <taxon>Mermithidae</taxon>
        <taxon>Romanomermis</taxon>
    </lineage>
</organism>
<dbReference type="WBParaSite" id="nRc.2.0.1.t02231-RA">
    <property type="protein sequence ID" value="nRc.2.0.1.t02231-RA"/>
    <property type="gene ID" value="nRc.2.0.1.g02231"/>
</dbReference>
<evidence type="ECO:0000313" key="1">
    <source>
        <dbReference type="Proteomes" id="UP000887565"/>
    </source>
</evidence>
<reference evidence="2" key="1">
    <citation type="submission" date="2022-11" db="UniProtKB">
        <authorList>
            <consortium name="WormBaseParasite"/>
        </authorList>
    </citation>
    <scope>IDENTIFICATION</scope>
</reference>
<sequence>MLLKGIKQDDDAIKIKGCSRIFKRLCSSSVLRVLKLCLKKRSLLNEKFYAKKVASLPFP</sequence>
<proteinExistence type="predicted"/>